<keyword evidence="1" id="KW-0732">Signal</keyword>
<name>A0AAW0SRS5_SCYPA</name>
<dbReference type="SUPFAM" id="SSF57414">
    <property type="entry name" value="Hairpin loop containing domain-like"/>
    <property type="match status" value="1"/>
</dbReference>
<gene>
    <name evidence="3" type="ORF">O3P69_013830</name>
</gene>
<dbReference type="Gene3D" id="3.50.4.10">
    <property type="entry name" value="Hepatocyte Growth Factor"/>
    <property type="match status" value="1"/>
</dbReference>
<feature type="domain" description="Apple" evidence="2">
    <location>
        <begin position="28"/>
        <end position="113"/>
    </location>
</feature>
<evidence type="ECO:0000256" key="1">
    <source>
        <dbReference type="SAM" id="SignalP"/>
    </source>
</evidence>
<comment type="caution">
    <text evidence="3">The sequence shown here is derived from an EMBL/GenBank/DDBJ whole genome shotgun (WGS) entry which is preliminary data.</text>
</comment>
<keyword evidence="4" id="KW-1185">Reference proteome</keyword>
<proteinExistence type="predicted"/>
<reference evidence="3 4" key="1">
    <citation type="submission" date="2023-03" db="EMBL/GenBank/DDBJ databases">
        <title>High-quality genome of Scylla paramamosain provides insights in environmental adaptation.</title>
        <authorList>
            <person name="Zhang L."/>
        </authorList>
    </citation>
    <scope>NUCLEOTIDE SEQUENCE [LARGE SCALE GENOMIC DNA]</scope>
    <source>
        <strain evidence="3">LZ_2023a</strain>
        <tissue evidence="3">Muscle</tissue>
    </source>
</reference>
<sequence length="165" mass="19415">MRWWIPALLFGVLAEARDVLSRYRDHGCYVEVARGLRLAPIHVDRYVIADTLQDCKRACDQAFFACKSFSYSNNRRHENENCLLSREDSISLNTNNFRDFFRDFDFDFYERSYNSRECDNDLNNIYYEYVHHNSGERNCAATHLQAQADVTSSSQRDIEWLGQGT</sequence>
<dbReference type="InterPro" id="IPR003609">
    <property type="entry name" value="Pan_app"/>
</dbReference>
<dbReference type="AlphaFoldDB" id="A0AAW0SRS5"/>
<feature type="chain" id="PRO_5043620508" description="Apple domain-containing protein" evidence="1">
    <location>
        <begin position="17"/>
        <end position="165"/>
    </location>
</feature>
<evidence type="ECO:0000313" key="4">
    <source>
        <dbReference type="Proteomes" id="UP001487740"/>
    </source>
</evidence>
<protein>
    <recommendedName>
        <fullName evidence="2">Apple domain-containing protein</fullName>
    </recommendedName>
</protein>
<dbReference type="Proteomes" id="UP001487740">
    <property type="component" value="Unassembled WGS sequence"/>
</dbReference>
<evidence type="ECO:0000313" key="3">
    <source>
        <dbReference type="EMBL" id="KAK8377457.1"/>
    </source>
</evidence>
<accession>A0AAW0SRS5</accession>
<organism evidence="3 4">
    <name type="scientific">Scylla paramamosain</name>
    <name type="common">Mud crab</name>
    <dbReference type="NCBI Taxonomy" id="85552"/>
    <lineage>
        <taxon>Eukaryota</taxon>
        <taxon>Metazoa</taxon>
        <taxon>Ecdysozoa</taxon>
        <taxon>Arthropoda</taxon>
        <taxon>Crustacea</taxon>
        <taxon>Multicrustacea</taxon>
        <taxon>Malacostraca</taxon>
        <taxon>Eumalacostraca</taxon>
        <taxon>Eucarida</taxon>
        <taxon>Decapoda</taxon>
        <taxon>Pleocyemata</taxon>
        <taxon>Brachyura</taxon>
        <taxon>Eubrachyura</taxon>
        <taxon>Portunoidea</taxon>
        <taxon>Portunidae</taxon>
        <taxon>Portuninae</taxon>
        <taxon>Scylla</taxon>
    </lineage>
</organism>
<dbReference type="SMART" id="SM00473">
    <property type="entry name" value="PAN_AP"/>
    <property type="match status" value="1"/>
</dbReference>
<dbReference type="EMBL" id="JARAKH010000047">
    <property type="protein sequence ID" value="KAK8377457.1"/>
    <property type="molecule type" value="Genomic_DNA"/>
</dbReference>
<feature type="signal peptide" evidence="1">
    <location>
        <begin position="1"/>
        <end position="16"/>
    </location>
</feature>
<dbReference type="Pfam" id="PF00024">
    <property type="entry name" value="PAN_1"/>
    <property type="match status" value="1"/>
</dbReference>
<dbReference type="PROSITE" id="PS50948">
    <property type="entry name" value="PAN"/>
    <property type="match status" value="1"/>
</dbReference>
<evidence type="ECO:0000259" key="2">
    <source>
        <dbReference type="PROSITE" id="PS50948"/>
    </source>
</evidence>